<dbReference type="GO" id="GO:0003700">
    <property type="term" value="F:DNA-binding transcription factor activity"/>
    <property type="evidence" value="ECO:0007669"/>
    <property type="project" value="TreeGrafter"/>
</dbReference>
<sequence length="341" mass="37385">MKKTKISMKDIAQIVGVSTATVSFVINGKGPEKNISKGMINRVLSAVSRLGYQPNTLAKNLRQGRSHIIGFLVSDISLPFFSQLASFLESRMADHGYTILMISLGKEGRNFQNALKILKGRCVDGYVIAGIPSLKEQLQRLISSNIPVVICGQGFADLKANYVLTDDYNAVRHATLHLITQGLSKIGFVTSHSNQGGASERLDGYLKAVGDHNIIPVIIRLDEGISSMVATANFYHAIDDLEALIFASYQLTEVVLKIALRDKINIFKTKGIIVFDDFDLLKYLSPPVTAISQSAENIGQSIVDILLRELTGLRADEKTFCRVKVAANLIKRESTKMITGK</sequence>
<evidence type="ECO:0000313" key="5">
    <source>
        <dbReference type="EMBL" id="RBQ11509.1"/>
    </source>
</evidence>
<dbReference type="Gene3D" id="3.40.50.2300">
    <property type="match status" value="2"/>
</dbReference>
<dbReference type="SUPFAM" id="SSF53822">
    <property type="entry name" value="Periplasmic binding protein-like I"/>
    <property type="match status" value="1"/>
</dbReference>
<dbReference type="Gene3D" id="1.10.260.40">
    <property type="entry name" value="lambda repressor-like DNA-binding domains"/>
    <property type="match status" value="1"/>
</dbReference>
<dbReference type="PROSITE" id="PS50932">
    <property type="entry name" value="HTH_LACI_2"/>
    <property type="match status" value="1"/>
</dbReference>
<dbReference type="EMBL" id="QNQU01000002">
    <property type="protein sequence ID" value="RBQ11509.1"/>
    <property type="molecule type" value="Genomic_DNA"/>
</dbReference>
<comment type="caution">
    <text evidence="5">The sequence shown here is derived from an EMBL/GenBank/DDBJ whole genome shotgun (WGS) entry which is preliminary data.</text>
</comment>
<dbReference type="Pfam" id="PF00532">
    <property type="entry name" value="Peripla_BP_1"/>
    <property type="match status" value="1"/>
</dbReference>
<keyword evidence="2" id="KW-0238">DNA-binding</keyword>
<dbReference type="CDD" id="cd01392">
    <property type="entry name" value="HTH_LacI"/>
    <property type="match status" value="1"/>
</dbReference>
<reference evidence="5 6" key="1">
    <citation type="submission" date="2018-07" db="EMBL/GenBank/DDBJ databases">
        <title>A draft genome of a endophytic bacteria, a new species of Pedobacter.</title>
        <authorList>
            <person name="Zhang Z.D."/>
            <person name="Chen Z.J."/>
        </authorList>
    </citation>
    <scope>NUCLEOTIDE SEQUENCE [LARGE SCALE GENOMIC DNA]</scope>
    <source>
        <strain evidence="5 6">RS10</strain>
    </source>
</reference>
<organism evidence="5 6">
    <name type="scientific">Pedobacter miscanthi</name>
    <dbReference type="NCBI Taxonomy" id="2259170"/>
    <lineage>
        <taxon>Bacteria</taxon>
        <taxon>Pseudomonadati</taxon>
        <taxon>Bacteroidota</taxon>
        <taxon>Sphingobacteriia</taxon>
        <taxon>Sphingobacteriales</taxon>
        <taxon>Sphingobacteriaceae</taxon>
        <taxon>Pedobacter</taxon>
    </lineage>
</organism>
<dbReference type="Pfam" id="PF00356">
    <property type="entry name" value="LacI"/>
    <property type="match status" value="1"/>
</dbReference>
<gene>
    <name evidence="5" type="ORF">DRW42_03335</name>
</gene>
<evidence type="ECO:0000256" key="3">
    <source>
        <dbReference type="ARBA" id="ARBA00023163"/>
    </source>
</evidence>
<keyword evidence="1" id="KW-0805">Transcription regulation</keyword>
<name>A0A366LDE0_9SPHI</name>
<dbReference type="InterPro" id="IPR000843">
    <property type="entry name" value="HTH_LacI"/>
</dbReference>
<feature type="domain" description="HTH lacI-type" evidence="4">
    <location>
        <begin position="6"/>
        <end position="63"/>
    </location>
</feature>
<protein>
    <recommendedName>
        <fullName evidence="4">HTH lacI-type domain-containing protein</fullName>
    </recommendedName>
</protein>
<dbReference type="PANTHER" id="PTHR30146">
    <property type="entry name" value="LACI-RELATED TRANSCRIPTIONAL REPRESSOR"/>
    <property type="match status" value="1"/>
</dbReference>
<proteinExistence type="predicted"/>
<dbReference type="AlphaFoldDB" id="A0A366LDE0"/>
<keyword evidence="3" id="KW-0804">Transcription</keyword>
<dbReference type="Proteomes" id="UP000252081">
    <property type="component" value="Unassembled WGS sequence"/>
</dbReference>
<dbReference type="OrthoDB" id="9803256at2"/>
<evidence type="ECO:0000256" key="1">
    <source>
        <dbReference type="ARBA" id="ARBA00023015"/>
    </source>
</evidence>
<evidence type="ECO:0000313" key="6">
    <source>
        <dbReference type="Proteomes" id="UP000252081"/>
    </source>
</evidence>
<dbReference type="InterPro" id="IPR028082">
    <property type="entry name" value="Peripla_BP_I"/>
</dbReference>
<dbReference type="PROSITE" id="PS00356">
    <property type="entry name" value="HTH_LACI_1"/>
    <property type="match status" value="1"/>
</dbReference>
<dbReference type="CDD" id="cd06267">
    <property type="entry name" value="PBP1_LacI_sugar_binding-like"/>
    <property type="match status" value="1"/>
</dbReference>
<dbReference type="SMART" id="SM00354">
    <property type="entry name" value="HTH_LACI"/>
    <property type="match status" value="1"/>
</dbReference>
<dbReference type="SUPFAM" id="SSF47413">
    <property type="entry name" value="lambda repressor-like DNA-binding domains"/>
    <property type="match status" value="1"/>
</dbReference>
<dbReference type="InterPro" id="IPR010982">
    <property type="entry name" value="Lambda_DNA-bd_dom_sf"/>
</dbReference>
<accession>A0A366LDE0</accession>
<dbReference type="PANTHER" id="PTHR30146:SF109">
    <property type="entry name" value="HTH-TYPE TRANSCRIPTIONAL REGULATOR GALS"/>
    <property type="match status" value="1"/>
</dbReference>
<evidence type="ECO:0000256" key="2">
    <source>
        <dbReference type="ARBA" id="ARBA00023125"/>
    </source>
</evidence>
<evidence type="ECO:0000259" key="4">
    <source>
        <dbReference type="PROSITE" id="PS50932"/>
    </source>
</evidence>
<dbReference type="GO" id="GO:0000976">
    <property type="term" value="F:transcription cis-regulatory region binding"/>
    <property type="evidence" value="ECO:0007669"/>
    <property type="project" value="TreeGrafter"/>
</dbReference>
<dbReference type="InterPro" id="IPR001761">
    <property type="entry name" value="Peripla_BP/Lac1_sug-bd_dom"/>
</dbReference>
<dbReference type="RefSeq" id="WP_113947423.1">
    <property type="nucleotide sequence ID" value="NZ_QNQU01000002.1"/>
</dbReference>
<keyword evidence="6" id="KW-1185">Reference proteome</keyword>